<organism evidence="1 2">
    <name type="scientific">Spironucleus salmonicida</name>
    <dbReference type="NCBI Taxonomy" id="348837"/>
    <lineage>
        <taxon>Eukaryota</taxon>
        <taxon>Metamonada</taxon>
        <taxon>Diplomonadida</taxon>
        <taxon>Hexamitidae</taxon>
        <taxon>Hexamitinae</taxon>
        <taxon>Spironucleus</taxon>
    </lineage>
</organism>
<proteinExistence type="predicted"/>
<dbReference type="RefSeq" id="XP_067767721.1">
    <property type="nucleotide sequence ID" value="XM_067904239.1"/>
</dbReference>
<dbReference type="Proteomes" id="UP000018208">
    <property type="component" value="Unassembled WGS sequence"/>
</dbReference>
<keyword evidence="2" id="KW-1185">Reference proteome</keyword>
<dbReference type="EMBL" id="AUWU02000001">
    <property type="protein sequence ID" value="KAH0576948.1"/>
    <property type="molecule type" value="Genomic_DNA"/>
</dbReference>
<sequence length="484" mass="56305">MNFQNSNDSNNVISHLVSMDQVSISINFRYKILNQQQYRVINLRSQFLYYRNFLYYYSSIPLPYIKIQTQLKTKIRSSLFQKITIMQIFFQQFNFFYMLYIRYLYYNLLKQMPKNVNLDKYFKNILEDKQIPIQQHLLYGMINDTASDYPRALGSTSLMYAAFVGNLETVQLLLQIQTSKEHYQSLSLTQSQRMRLSMSRSGSVNTSGRASITPDLRTEALLDSINFYANRATSSKPNGDLLNQVNANNQSALDFACKTPNLKLDIIKLLRAEKKSVKQTLIKDLQLLLLNPTYRNSCNPELYKSLLPTSASECEILLHWAVNYGQNIANFGHIIVSFLPKVVGTLWKTLLKKNIQGTYKLLRYIVQFVQIHYAEQILLTEKSFSEKPLHEYMTELVCQNIQFEFYNRHGLELMQYCIKNKLINLSEMIKQFPLTNKPILAKISVSAKRKSPIIGHLYQKPCSAIKLPSQPVELPLFNLVGFRK</sequence>
<evidence type="ECO:0008006" key="3">
    <source>
        <dbReference type="Google" id="ProtNLM"/>
    </source>
</evidence>
<dbReference type="Pfam" id="PF00023">
    <property type="entry name" value="Ank"/>
    <property type="match status" value="1"/>
</dbReference>
<dbReference type="InterPro" id="IPR036770">
    <property type="entry name" value="Ankyrin_rpt-contain_sf"/>
</dbReference>
<reference evidence="1 2" key="1">
    <citation type="journal article" date="2014" name="PLoS Genet.">
        <title>The Genome of Spironucleus salmonicida Highlights a Fish Pathogen Adapted to Fluctuating Environments.</title>
        <authorList>
            <person name="Xu F."/>
            <person name="Jerlstrom-Hultqvist J."/>
            <person name="Einarsson E."/>
            <person name="Astvaldsson A."/>
            <person name="Svard S.G."/>
            <person name="Andersson J.O."/>
        </authorList>
    </citation>
    <scope>NUCLEOTIDE SEQUENCE [LARGE SCALE GENOMIC DNA]</scope>
    <source>
        <strain evidence="1 2">ATCC 50377</strain>
    </source>
</reference>
<dbReference type="AlphaFoldDB" id="A0A9P8LYV5"/>
<name>A0A9P8LYV5_9EUKA</name>
<evidence type="ECO:0000313" key="2">
    <source>
        <dbReference type="Proteomes" id="UP000018208"/>
    </source>
</evidence>
<comment type="caution">
    <text evidence="1">The sequence shown here is derived from an EMBL/GenBank/DDBJ whole genome shotgun (WGS) entry which is preliminary data.</text>
</comment>
<dbReference type="Gene3D" id="1.25.40.20">
    <property type="entry name" value="Ankyrin repeat-containing domain"/>
    <property type="match status" value="1"/>
</dbReference>
<dbReference type="SMART" id="SM00248">
    <property type="entry name" value="ANK"/>
    <property type="match status" value="2"/>
</dbReference>
<dbReference type="GeneID" id="94294317"/>
<protein>
    <recommendedName>
        <fullName evidence="3">Ankyrin repeat-containing protein</fullName>
    </recommendedName>
</protein>
<dbReference type="KEGG" id="ssao:94294317"/>
<gene>
    <name evidence="1" type="ORF">SS50377_20294</name>
</gene>
<evidence type="ECO:0000313" key="1">
    <source>
        <dbReference type="EMBL" id="KAH0576948.1"/>
    </source>
</evidence>
<dbReference type="InterPro" id="IPR002110">
    <property type="entry name" value="Ankyrin_rpt"/>
</dbReference>
<accession>A0A9P8LYV5</accession>
<dbReference type="SUPFAM" id="SSF48403">
    <property type="entry name" value="Ankyrin repeat"/>
    <property type="match status" value="1"/>
</dbReference>